<dbReference type="PANTHER" id="PTHR34574:SF10">
    <property type="entry name" value="OS09G0482800 PROTEIN"/>
    <property type="match status" value="1"/>
</dbReference>
<dbReference type="Gene3D" id="1.10.238.10">
    <property type="entry name" value="EF-hand"/>
    <property type="match status" value="1"/>
</dbReference>
<dbReference type="GeneID" id="104594173"/>
<dbReference type="KEGG" id="nnu:104594173"/>
<proteinExistence type="predicted"/>
<evidence type="ECO:0000313" key="1">
    <source>
        <dbReference type="Proteomes" id="UP000189703"/>
    </source>
</evidence>
<dbReference type="PANTHER" id="PTHR34574">
    <property type="entry name" value="CALCIUM-BINDING EF-HAND FAMILY PROTEIN-RELATED"/>
    <property type="match status" value="1"/>
</dbReference>
<dbReference type="SUPFAM" id="SSF47473">
    <property type="entry name" value="EF-hand"/>
    <property type="match status" value="1"/>
</dbReference>
<dbReference type="InterPro" id="IPR018247">
    <property type="entry name" value="EF_Hand_1_Ca_BS"/>
</dbReference>
<organism evidence="1 2">
    <name type="scientific">Nelumbo nucifera</name>
    <name type="common">Sacred lotus</name>
    <dbReference type="NCBI Taxonomy" id="4432"/>
    <lineage>
        <taxon>Eukaryota</taxon>
        <taxon>Viridiplantae</taxon>
        <taxon>Streptophyta</taxon>
        <taxon>Embryophyta</taxon>
        <taxon>Tracheophyta</taxon>
        <taxon>Spermatophyta</taxon>
        <taxon>Magnoliopsida</taxon>
        <taxon>Proteales</taxon>
        <taxon>Nelumbonaceae</taxon>
        <taxon>Nelumbo</taxon>
    </lineage>
</organism>
<dbReference type="InterPro" id="IPR011992">
    <property type="entry name" value="EF-hand-dom_pair"/>
</dbReference>
<reference evidence="2" key="1">
    <citation type="submission" date="2025-08" db="UniProtKB">
        <authorList>
            <consortium name="RefSeq"/>
        </authorList>
    </citation>
    <scope>IDENTIFICATION</scope>
</reference>
<accession>A0A1U7ZVZ0</accession>
<dbReference type="AlphaFoldDB" id="A0A1U7ZVZ0"/>
<sequence length="137" mass="15656">MSVEILDGATVRSFVEDEQAFEDCVYDRFTQLDNNRDGCLSYAEMVKELQNLRILEIHFGVDVKMDPNELAITYRSLFHQFDRDSNGSVNLEEFRAEIKQMMLAMANGLGFLPVQMVLEEGSFLKKAVDRESFNASA</sequence>
<dbReference type="OrthoDB" id="186625at2759"/>
<dbReference type="PROSITE" id="PS50222">
    <property type="entry name" value="EF_HAND_2"/>
    <property type="match status" value="1"/>
</dbReference>
<dbReference type="Pfam" id="PF13499">
    <property type="entry name" value="EF-hand_7"/>
    <property type="match status" value="1"/>
</dbReference>
<protein>
    <submittedName>
        <fullName evidence="2">Uncharacterized protein LOC104594173</fullName>
    </submittedName>
</protein>
<dbReference type="OMA" id="YESMFVQ"/>
<evidence type="ECO:0000313" key="2">
    <source>
        <dbReference type="RefSeq" id="XP_010252655.1"/>
    </source>
</evidence>
<dbReference type="RefSeq" id="XP_010252655.1">
    <property type="nucleotide sequence ID" value="XM_010254353.2"/>
</dbReference>
<dbReference type="GO" id="GO:0005509">
    <property type="term" value="F:calcium ion binding"/>
    <property type="evidence" value="ECO:0007669"/>
    <property type="project" value="InterPro"/>
</dbReference>
<dbReference type="SMART" id="SM00054">
    <property type="entry name" value="EFh"/>
    <property type="match status" value="2"/>
</dbReference>
<dbReference type="PROSITE" id="PS00018">
    <property type="entry name" value="EF_HAND_1"/>
    <property type="match status" value="2"/>
</dbReference>
<keyword evidence="1" id="KW-1185">Reference proteome</keyword>
<dbReference type="Proteomes" id="UP000189703">
    <property type="component" value="Unplaced"/>
</dbReference>
<dbReference type="InterPro" id="IPR002048">
    <property type="entry name" value="EF_hand_dom"/>
</dbReference>
<name>A0A1U7ZVZ0_NELNU</name>
<dbReference type="eggNOG" id="ENOG502RZZZ">
    <property type="taxonomic scope" value="Eukaryota"/>
</dbReference>
<gene>
    <name evidence="2" type="primary">LOC104594173</name>
</gene>